<name>X1UWK2_9ZZZZ</name>
<accession>X1UWK2</accession>
<dbReference type="AlphaFoldDB" id="X1UWK2"/>
<evidence type="ECO:0000313" key="1">
    <source>
        <dbReference type="EMBL" id="GAJ07952.1"/>
    </source>
</evidence>
<sequence>QAVYNQAFHHVTSEKMALLNGTGGYKVQIVGVKIWAPVCHFPSPVCSERIDKSALLAGSDGDLTIPFEQALKPVFVHAESLHLCSRWIPSAGLS</sequence>
<feature type="non-terminal residue" evidence="1">
    <location>
        <position position="1"/>
    </location>
</feature>
<organism evidence="1">
    <name type="scientific">marine sediment metagenome</name>
    <dbReference type="NCBI Taxonomy" id="412755"/>
    <lineage>
        <taxon>unclassified sequences</taxon>
        <taxon>metagenomes</taxon>
        <taxon>ecological metagenomes</taxon>
    </lineage>
</organism>
<gene>
    <name evidence="1" type="ORF">S12H4_43447</name>
</gene>
<protein>
    <submittedName>
        <fullName evidence="1">Uncharacterized protein</fullName>
    </submittedName>
</protein>
<comment type="caution">
    <text evidence="1">The sequence shown here is derived from an EMBL/GenBank/DDBJ whole genome shotgun (WGS) entry which is preliminary data.</text>
</comment>
<dbReference type="EMBL" id="BARW01026664">
    <property type="protein sequence ID" value="GAJ07952.1"/>
    <property type="molecule type" value="Genomic_DNA"/>
</dbReference>
<reference evidence="1" key="1">
    <citation type="journal article" date="2014" name="Front. Microbiol.">
        <title>High frequency of phylogenetically diverse reductive dehalogenase-homologous genes in deep subseafloor sedimentary metagenomes.</title>
        <authorList>
            <person name="Kawai M."/>
            <person name="Futagami T."/>
            <person name="Toyoda A."/>
            <person name="Takaki Y."/>
            <person name="Nishi S."/>
            <person name="Hori S."/>
            <person name="Arai W."/>
            <person name="Tsubouchi T."/>
            <person name="Morono Y."/>
            <person name="Uchiyama I."/>
            <person name="Ito T."/>
            <person name="Fujiyama A."/>
            <person name="Inagaki F."/>
            <person name="Takami H."/>
        </authorList>
    </citation>
    <scope>NUCLEOTIDE SEQUENCE</scope>
    <source>
        <strain evidence="1">Expedition CK06-06</strain>
    </source>
</reference>
<proteinExistence type="predicted"/>